<dbReference type="EMBL" id="VLTM01000080">
    <property type="protein sequence ID" value="KAA0156925.1"/>
    <property type="molecule type" value="Genomic_DNA"/>
</dbReference>
<evidence type="ECO:0000313" key="9">
    <source>
        <dbReference type="Proteomes" id="UP000325113"/>
    </source>
</evidence>
<organism evidence="5 6">
    <name type="scientific">Cafeteria roenbergensis</name>
    <name type="common">Marine flagellate</name>
    <dbReference type="NCBI Taxonomy" id="33653"/>
    <lineage>
        <taxon>Eukaryota</taxon>
        <taxon>Sar</taxon>
        <taxon>Stramenopiles</taxon>
        <taxon>Bigyra</taxon>
        <taxon>Opalozoa</taxon>
        <taxon>Bicosoecida</taxon>
        <taxon>Cafeteriaceae</taxon>
        <taxon>Cafeteria</taxon>
    </lineage>
</organism>
<sequence>MAAAIAGDPLFWAGVAVGAVGVGLMAVRSAIAFPALPDPEPPLGEPIAAEDTEIVDVYELEHRPGSVGSLSGFCLAVEAHLKALGLPYKSRLAFSEKFPPRGKAPYIEHFSKGGRMVGVGDSDAINAYLMSVAGTKPGRMLEADSEVTNSGRRGTIWLLKRLTTDRIYFVGMYSAVVPGAWDEGAKSAMPWPIGALFQMYLRRSMLDQCRSAAGGIGRFSFKEAMASIEPDLDVVEEAVARLAGADGFMSGLARPCSSEVSMWAHMVPCIFEAADSDLGRSVQRRPRLCAWLLRVATHLFPERVAAARCVLGE</sequence>
<dbReference type="Pfam" id="PF17172">
    <property type="entry name" value="GST_N_4"/>
    <property type="match status" value="1"/>
</dbReference>
<evidence type="ECO:0000313" key="6">
    <source>
        <dbReference type="Proteomes" id="UP000322899"/>
    </source>
</evidence>
<reference evidence="6 7" key="1">
    <citation type="submission" date="2019-07" db="EMBL/GenBank/DDBJ databases">
        <title>Genomes of Cafeteria roenbergensis.</title>
        <authorList>
            <person name="Fischer M.G."/>
            <person name="Hackl T."/>
            <person name="Roman M."/>
        </authorList>
    </citation>
    <scope>NUCLEOTIDE SEQUENCE [LARGE SCALE GENOMIC DNA]</scope>
    <source>
        <strain evidence="2 7">BVI</strain>
        <strain evidence="3 9">Cflag</strain>
        <strain evidence="5 6">E4-10P</strain>
        <strain evidence="4 8">RCC970-E3</strain>
    </source>
</reference>
<name>A0A5A8ED23_CAFRO</name>
<dbReference type="Proteomes" id="UP000323011">
    <property type="component" value="Unassembled WGS sequence"/>
</dbReference>
<dbReference type="Proteomes" id="UP000324907">
    <property type="component" value="Unassembled WGS sequence"/>
</dbReference>
<dbReference type="PANTHER" id="PTHR12289:SF41">
    <property type="entry name" value="FAILED AXON CONNECTIONS-RELATED"/>
    <property type="match status" value="1"/>
</dbReference>
<evidence type="ECO:0000313" key="4">
    <source>
        <dbReference type="EMBL" id="KAA0170921.1"/>
    </source>
</evidence>
<proteinExistence type="predicted"/>
<feature type="domain" description="Thioredoxin-like fold" evidence="1">
    <location>
        <begin position="73"/>
        <end position="174"/>
    </location>
</feature>
<evidence type="ECO:0000313" key="3">
    <source>
        <dbReference type="EMBL" id="KAA0156925.1"/>
    </source>
</evidence>
<dbReference type="GO" id="GO:0005737">
    <property type="term" value="C:cytoplasm"/>
    <property type="evidence" value="ECO:0007669"/>
    <property type="project" value="TreeGrafter"/>
</dbReference>
<gene>
    <name evidence="5" type="ORF">FNF27_02792</name>
    <name evidence="4" type="ORF">FNF28_01194</name>
    <name evidence="2" type="ORF">FNF29_03166</name>
    <name evidence="3" type="ORF">FNF31_05848</name>
</gene>
<dbReference type="EMBL" id="VLTL01000010">
    <property type="protein sequence ID" value="KAA0170921.1"/>
    <property type="molecule type" value="Genomic_DNA"/>
</dbReference>
<dbReference type="EMBL" id="VLTO01000012">
    <property type="protein sequence ID" value="KAA0175706.1"/>
    <property type="molecule type" value="Genomic_DNA"/>
</dbReference>
<protein>
    <recommendedName>
        <fullName evidence="1">Thioredoxin-like fold domain-containing protein</fullName>
    </recommendedName>
</protein>
<evidence type="ECO:0000313" key="5">
    <source>
        <dbReference type="EMBL" id="KAA0175706.1"/>
    </source>
</evidence>
<dbReference type="AlphaFoldDB" id="A0A5A8ED23"/>
<dbReference type="OrthoDB" id="198787at2759"/>
<dbReference type="InterPro" id="IPR050931">
    <property type="entry name" value="Mito_Protein_Transport_Metaxin"/>
</dbReference>
<evidence type="ECO:0000313" key="8">
    <source>
        <dbReference type="Proteomes" id="UP000324907"/>
    </source>
</evidence>
<dbReference type="Proteomes" id="UP000322899">
    <property type="component" value="Unassembled WGS sequence"/>
</dbReference>
<comment type="caution">
    <text evidence="5">The sequence shown here is derived from an EMBL/GenBank/DDBJ whole genome shotgun (WGS) entry which is preliminary data.</text>
</comment>
<dbReference type="Proteomes" id="UP000325113">
    <property type="component" value="Unassembled WGS sequence"/>
</dbReference>
<evidence type="ECO:0000313" key="2">
    <source>
        <dbReference type="EMBL" id="KAA0153349.1"/>
    </source>
</evidence>
<dbReference type="EMBL" id="VLTN01000016">
    <property type="protein sequence ID" value="KAA0153349.1"/>
    <property type="molecule type" value="Genomic_DNA"/>
</dbReference>
<evidence type="ECO:0000313" key="7">
    <source>
        <dbReference type="Proteomes" id="UP000323011"/>
    </source>
</evidence>
<accession>A0A5A8ED23</accession>
<dbReference type="InterPro" id="IPR012336">
    <property type="entry name" value="Thioredoxin-like_fold"/>
</dbReference>
<keyword evidence="7" id="KW-1185">Reference proteome</keyword>
<evidence type="ECO:0000259" key="1">
    <source>
        <dbReference type="Pfam" id="PF17172"/>
    </source>
</evidence>
<dbReference type="PANTHER" id="PTHR12289">
    <property type="entry name" value="METAXIN RELATED"/>
    <property type="match status" value="1"/>
</dbReference>